<comment type="caution">
    <text evidence="1">The sequence shown here is derived from an EMBL/GenBank/DDBJ whole genome shotgun (WGS) entry which is preliminary data.</text>
</comment>
<evidence type="ECO:0000313" key="2">
    <source>
        <dbReference type="Proteomes" id="UP001062846"/>
    </source>
</evidence>
<gene>
    <name evidence="1" type="ORF">RHMOL_Rhmol13G0188900</name>
</gene>
<dbReference type="EMBL" id="CM046400">
    <property type="protein sequence ID" value="KAI8524943.1"/>
    <property type="molecule type" value="Genomic_DNA"/>
</dbReference>
<accession>A0ACC0L858</accession>
<organism evidence="1 2">
    <name type="scientific">Rhododendron molle</name>
    <name type="common">Chinese azalea</name>
    <name type="synonym">Azalea mollis</name>
    <dbReference type="NCBI Taxonomy" id="49168"/>
    <lineage>
        <taxon>Eukaryota</taxon>
        <taxon>Viridiplantae</taxon>
        <taxon>Streptophyta</taxon>
        <taxon>Embryophyta</taxon>
        <taxon>Tracheophyta</taxon>
        <taxon>Spermatophyta</taxon>
        <taxon>Magnoliopsida</taxon>
        <taxon>eudicotyledons</taxon>
        <taxon>Gunneridae</taxon>
        <taxon>Pentapetalae</taxon>
        <taxon>asterids</taxon>
        <taxon>Ericales</taxon>
        <taxon>Ericaceae</taxon>
        <taxon>Ericoideae</taxon>
        <taxon>Rhodoreae</taxon>
        <taxon>Rhododendron</taxon>
    </lineage>
</organism>
<protein>
    <submittedName>
        <fullName evidence="1">Uncharacterized protein</fullName>
    </submittedName>
</protein>
<evidence type="ECO:0000313" key="1">
    <source>
        <dbReference type="EMBL" id="KAI8524943.1"/>
    </source>
</evidence>
<name>A0ACC0L858_RHOML</name>
<keyword evidence="2" id="KW-1185">Reference proteome</keyword>
<proteinExistence type="predicted"/>
<sequence>MERGSVLHSCVLCSVLCSHYRCLPGIGPTIGDVHYVELVKYYKCTKNQPNQILLSTLVVLDELYAVDVSDRQTDAGKATIMVAQNTAVQHTPPFRGRFKLLIF</sequence>
<dbReference type="Proteomes" id="UP001062846">
    <property type="component" value="Chromosome 13"/>
</dbReference>
<reference evidence="1" key="1">
    <citation type="submission" date="2022-02" db="EMBL/GenBank/DDBJ databases">
        <title>Plant Genome Project.</title>
        <authorList>
            <person name="Zhang R.-G."/>
        </authorList>
    </citation>
    <scope>NUCLEOTIDE SEQUENCE</scope>
    <source>
        <strain evidence="1">AT1</strain>
    </source>
</reference>